<evidence type="ECO:0000256" key="1">
    <source>
        <dbReference type="SAM" id="Coils"/>
    </source>
</evidence>
<reference evidence="2" key="1">
    <citation type="submission" date="2016-11" db="EMBL/GenBank/DDBJ databases">
        <title>The genome of Nicotiana attenuata.</title>
        <authorList>
            <person name="Xu S."/>
            <person name="Brockmoeller T."/>
            <person name="Gaquerel E."/>
            <person name="Navarro A."/>
            <person name="Kuhl H."/>
            <person name="Gase K."/>
            <person name="Ling Z."/>
            <person name="Zhou W."/>
            <person name="Kreitzer C."/>
            <person name="Stanke M."/>
            <person name="Tang H."/>
            <person name="Lyons E."/>
            <person name="Pandey P."/>
            <person name="Pandey S.P."/>
            <person name="Timmermann B."/>
            <person name="Baldwin I.T."/>
        </authorList>
    </citation>
    <scope>NUCLEOTIDE SEQUENCE [LARGE SCALE GENOMIC DNA]</scope>
    <source>
        <strain evidence="2">UT</strain>
    </source>
</reference>
<dbReference type="AlphaFoldDB" id="A0A1J6JMU7"/>
<dbReference type="OMA" id="APNERMP"/>
<sequence length="175" mass="19639">MINERTNNSESSIDQPPRVVAWEGDVYSQVFGNDKSGYVRGLGLGPTPFGLWGSRSSVENIVGEDSSNEAVQRLTQEITELKDKHNKEMNLMKQNQEKMQSELLEMRQLMRKYASNESMPQNINGTSIEQVPAANSGHERVLQTSRIPNVAENTSMSHGTTHLYPSASYYLSFLL</sequence>
<dbReference type="Proteomes" id="UP000187609">
    <property type="component" value="Unassembled WGS sequence"/>
</dbReference>
<protein>
    <submittedName>
        <fullName evidence="2">Uncharacterized protein</fullName>
    </submittedName>
</protein>
<gene>
    <name evidence="2" type="ORF">A4A49_59591</name>
</gene>
<dbReference type="STRING" id="49451.A0A1J6JMU7"/>
<proteinExistence type="predicted"/>
<name>A0A1J6JMU7_NICAT</name>
<accession>A0A1J6JMU7</accession>
<dbReference type="Gramene" id="OIT19098">
    <property type="protein sequence ID" value="OIT19098"/>
    <property type="gene ID" value="A4A49_59591"/>
</dbReference>
<comment type="caution">
    <text evidence="2">The sequence shown here is derived from an EMBL/GenBank/DDBJ whole genome shotgun (WGS) entry which is preliminary data.</text>
</comment>
<dbReference type="EMBL" id="MJEQ01010571">
    <property type="protein sequence ID" value="OIT19098.1"/>
    <property type="molecule type" value="Genomic_DNA"/>
</dbReference>
<keyword evidence="3" id="KW-1185">Reference proteome</keyword>
<feature type="non-terminal residue" evidence="2">
    <location>
        <position position="175"/>
    </location>
</feature>
<evidence type="ECO:0000313" key="3">
    <source>
        <dbReference type="Proteomes" id="UP000187609"/>
    </source>
</evidence>
<organism evidence="2 3">
    <name type="scientific">Nicotiana attenuata</name>
    <name type="common">Coyote tobacco</name>
    <dbReference type="NCBI Taxonomy" id="49451"/>
    <lineage>
        <taxon>Eukaryota</taxon>
        <taxon>Viridiplantae</taxon>
        <taxon>Streptophyta</taxon>
        <taxon>Embryophyta</taxon>
        <taxon>Tracheophyta</taxon>
        <taxon>Spermatophyta</taxon>
        <taxon>Magnoliopsida</taxon>
        <taxon>eudicotyledons</taxon>
        <taxon>Gunneridae</taxon>
        <taxon>Pentapetalae</taxon>
        <taxon>asterids</taxon>
        <taxon>lamiids</taxon>
        <taxon>Solanales</taxon>
        <taxon>Solanaceae</taxon>
        <taxon>Nicotianoideae</taxon>
        <taxon>Nicotianeae</taxon>
        <taxon>Nicotiana</taxon>
    </lineage>
</organism>
<evidence type="ECO:0000313" key="2">
    <source>
        <dbReference type="EMBL" id="OIT19098.1"/>
    </source>
</evidence>
<keyword evidence="1" id="KW-0175">Coiled coil</keyword>
<feature type="coiled-coil region" evidence="1">
    <location>
        <begin position="64"/>
        <end position="112"/>
    </location>
</feature>